<comment type="caution">
    <text evidence="7">The sequence shown here is derived from an EMBL/GenBank/DDBJ whole genome shotgun (WGS) entry which is preliminary data.</text>
</comment>
<evidence type="ECO:0000256" key="2">
    <source>
        <dbReference type="ARBA" id="ARBA00022556"/>
    </source>
</evidence>
<feature type="domain" description="UDP N-acetylglucosamine O-acyltransferase C-terminal" evidence="6">
    <location>
        <begin position="175"/>
        <end position="255"/>
    </location>
</feature>
<reference evidence="7 8" key="1">
    <citation type="submission" date="2018-02" db="EMBL/GenBank/DDBJ databases">
        <title>Novel Leptospira species isolated from soil and water in Japan.</title>
        <authorList>
            <person name="Nakao R."/>
            <person name="Masuzawa T."/>
        </authorList>
    </citation>
    <scope>NUCLEOTIDE SEQUENCE [LARGE SCALE GENOMIC DNA]</scope>
    <source>
        <strain evidence="7 8">YH101</strain>
    </source>
</reference>
<dbReference type="InterPro" id="IPR010137">
    <property type="entry name" value="Lipid_A_LpxA"/>
</dbReference>
<dbReference type="Proteomes" id="UP000245133">
    <property type="component" value="Unassembled WGS sequence"/>
</dbReference>
<dbReference type="InterPro" id="IPR001451">
    <property type="entry name" value="Hexapep"/>
</dbReference>
<evidence type="ECO:0000256" key="1">
    <source>
        <dbReference type="ARBA" id="ARBA00022516"/>
    </source>
</evidence>
<name>A0A2P2E478_9LEPT</name>
<keyword evidence="4" id="KW-0443">Lipid metabolism</keyword>
<evidence type="ECO:0000259" key="6">
    <source>
        <dbReference type="Pfam" id="PF13720"/>
    </source>
</evidence>
<dbReference type="GO" id="GO:0016020">
    <property type="term" value="C:membrane"/>
    <property type="evidence" value="ECO:0007669"/>
    <property type="project" value="GOC"/>
</dbReference>
<dbReference type="PANTHER" id="PTHR43480">
    <property type="entry name" value="ACYL-[ACYL-CARRIER-PROTEIN]--UDP-N-ACETYLGLUCOSAMINE O-ACYLTRANSFERASE"/>
    <property type="match status" value="1"/>
</dbReference>
<dbReference type="Gene3D" id="1.20.1180.10">
    <property type="entry name" value="Udp N-acetylglucosamine O-acyltransferase, C-terminal domain"/>
    <property type="match status" value="1"/>
</dbReference>
<dbReference type="GO" id="GO:0009245">
    <property type="term" value="P:lipid A biosynthetic process"/>
    <property type="evidence" value="ECO:0007669"/>
    <property type="project" value="UniProtKB-KW"/>
</dbReference>
<keyword evidence="2" id="KW-0441">Lipid A biosynthesis</keyword>
<dbReference type="EMBL" id="BFBB01000008">
    <property type="protein sequence ID" value="GBF51690.1"/>
    <property type="molecule type" value="Genomic_DNA"/>
</dbReference>
<dbReference type="NCBIfam" id="NF003657">
    <property type="entry name" value="PRK05289.1"/>
    <property type="match status" value="1"/>
</dbReference>
<dbReference type="AlphaFoldDB" id="A0A2P2E478"/>
<accession>A0A2P2E478</accession>
<dbReference type="PANTHER" id="PTHR43480:SF1">
    <property type="entry name" value="ACYL-[ACYL-CARRIER-PROTEIN]--UDP-N-ACETYLGLUCOSAMINE O-ACYLTRANSFERASE, MITOCHONDRIAL-RELATED"/>
    <property type="match status" value="1"/>
</dbReference>
<dbReference type="InterPro" id="IPR037157">
    <property type="entry name" value="Acetyltransf_C_sf"/>
</dbReference>
<dbReference type="Gene3D" id="2.160.10.10">
    <property type="entry name" value="Hexapeptide repeat proteins"/>
    <property type="match status" value="1"/>
</dbReference>
<evidence type="ECO:0000256" key="4">
    <source>
        <dbReference type="ARBA" id="ARBA00023098"/>
    </source>
</evidence>
<proteinExistence type="predicted"/>
<sequence>MKIHPTAIIDPKAELHESVEIGPFCIVEKDVQIGEGTKIESHARILTGSRIGKFNKFCSGVTFGGIPQDLGFKAETPTYIEIGDNNTLKENCIFHRATKEGGYTKIGNHNFFMGNIHIAHDCLVGDHNIMVQNSMIAGHVVIGNRVFVSGLTGIHQFVRVGDFAMVAGLAKIVKDIPPYSTIDGNPATVIGLNSVGLKRNGFNGDTRNAIKKAYKVLYHMGLNTSQAIAELEKDKDLIPEVRYIIDFFKASKRGVTDHRAIGGSDEE</sequence>
<evidence type="ECO:0000256" key="3">
    <source>
        <dbReference type="ARBA" id="ARBA00022679"/>
    </source>
</evidence>
<dbReference type="NCBIfam" id="TIGR01852">
    <property type="entry name" value="lipid_A_lpxA"/>
    <property type="match status" value="1"/>
</dbReference>
<organism evidence="7 8">
    <name type="scientific">Leptospira ryugenii</name>
    <dbReference type="NCBI Taxonomy" id="1917863"/>
    <lineage>
        <taxon>Bacteria</taxon>
        <taxon>Pseudomonadati</taxon>
        <taxon>Spirochaetota</taxon>
        <taxon>Spirochaetia</taxon>
        <taxon>Leptospirales</taxon>
        <taxon>Leptospiraceae</taxon>
        <taxon>Leptospira</taxon>
    </lineage>
</organism>
<dbReference type="OrthoDB" id="9782926at2"/>
<keyword evidence="1" id="KW-0444">Lipid biosynthesis</keyword>
<dbReference type="InterPro" id="IPR011004">
    <property type="entry name" value="Trimer_LpxA-like_sf"/>
</dbReference>
<evidence type="ECO:0000313" key="8">
    <source>
        <dbReference type="Proteomes" id="UP000245133"/>
    </source>
</evidence>
<dbReference type="Pfam" id="PF00132">
    <property type="entry name" value="Hexapep"/>
    <property type="match status" value="1"/>
</dbReference>
<protein>
    <submittedName>
        <fullName evidence="7">UDP-N-acetylglucosamine acyltransferase</fullName>
    </submittedName>
</protein>
<dbReference type="GO" id="GO:0008780">
    <property type="term" value="F:acyl-[acyl-carrier-protein]-UDP-N-acetylglucosamine O-acyltransferase activity"/>
    <property type="evidence" value="ECO:0007669"/>
    <property type="project" value="InterPro"/>
</dbReference>
<dbReference type="InterPro" id="IPR029098">
    <property type="entry name" value="Acetyltransf_C"/>
</dbReference>
<keyword evidence="5 7" id="KW-0012">Acyltransferase</keyword>
<dbReference type="CDD" id="cd03351">
    <property type="entry name" value="LbH_UDP-GlcNAc_AT"/>
    <property type="match status" value="1"/>
</dbReference>
<keyword evidence="8" id="KW-1185">Reference proteome</keyword>
<dbReference type="PIRSF" id="PIRSF000456">
    <property type="entry name" value="UDP-GlcNAc_acltr"/>
    <property type="match status" value="1"/>
</dbReference>
<dbReference type="Pfam" id="PF13720">
    <property type="entry name" value="Acetyltransf_11"/>
    <property type="match status" value="1"/>
</dbReference>
<evidence type="ECO:0000256" key="5">
    <source>
        <dbReference type="ARBA" id="ARBA00023315"/>
    </source>
</evidence>
<dbReference type="SUPFAM" id="SSF51161">
    <property type="entry name" value="Trimeric LpxA-like enzymes"/>
    <property type="match status" value="1"/>
</dbReference>
<dbReference type="RefSeq" id="WP_108978000.1">
    <property type="nucleotide sequence ID" value="NZ_BFBB01000008.1"/>
</dbReference>
<evidence type="ECO:0000313" key="7">
    <source>
        <dbReference type="EMBL" id="GBF51690.1"/>
    </source>
</evidence>
<keyword evidence="3 7" id="KW-0808">Transferase</keyword>
<gene>
    <name evidence="7" type="primary">lpxA</name>
    <name evidence="7" type="ORF">LPTSP4_32280</name>
</gene>